<dbReference type="STRING" id="218851.A0A2G5CKV0"/>
<feature type="compositionally biased region" description="Low complexity" evidence="1">
    <location>
        <begin position="180"/>
        <end position="192"/>
    </location>
</feature>
<feature type="compositionally biased region" description="Acidic residues" evidence="1">
    <location>
        <begin position="203"/>
        <end position="212"/>
    </location>
</feature>
<proteinExistence type="predicted"/>
<dbReference type="AlphaFoldDB" id="A0A2G5CKV0"/>
<organism evidence="2 3">
    <name type="scientific">Aquilegia coerulea</name>
    <name type="common">Rocky mountain columbine</name>
    <dbReference type="NCBI Taxonomy" id="218851"/>
    <lineage>
        <taxon>Eukaryota</taxon>
        <taxon>Viridiplantae</taxon>
        <taxon>Streptophyta</taxon>
        <taxon>Embryophyta</taxon>
        <taxon>Tracheophyta</taxon>
        <taxon>Spermatophyta</taxon>
        <taxon>Magnoliopsida</taxon>
        <taxon>Ranunculales</taxon>
        <taxon>Ranunculaceae</taxon>
        <taxon>Thalictroideae</taxon>
        <taxon>Aquilegia</taxon>
    </lineage>
</organism>
<evidence type="ECO:0000256" key="1">
    <source>
        <dbReference type="SAM" id="MobiDB-lite"/>
    </source>
</evidence>
<dbReference type="InParanoid" id="A0A2G5CKV0"/>
<protein>
    <submittedName>
        <fullName evidence="2">Uncharacterized protein</fullName>
    </submittedName>
</protein>
<keyword evidence="3" id="KW-1185">Reference proteome</keyword>
<gene>
    <name evidence="2" type="ORF">AQUCO_04700065v1</name>
</gene>
<evidence type="ECO:0000313" key="2">
    <source>
        <dbReference type="EMBL" id="PIA31942.1"/>
    </source>
</evidence>
<dbReference type="FunCoup" id="A0A2G5CKV0">
    <property type="interactions" value="457"/>
</dbReference>
<feature type="compositionally biased region" description="Low complexity" evidence="1">
    <location>
        <begin position="144"/>
        <end position="160"/>
    </location>
</feature>
<evidence type="ECO:0000313" key="3">
    <source>
        <dbReference type="Proteomes" id="UP000230069"/>
    </source>
</evidence>
<reference evidence="2 3" key="1">
    <citation type="submission" date="2017-09" db="EMBL/GenBank/DDBJ databases">
        <title>WGS assembly of Aquilegia coerulea Goldsmith.</title>
        <authorList>
            <person name="Hodges S."/>
            <person name="Kramer E."/>
            <person name="Nordborg M."/>
            <person name="Tomkins J."/>
            <person name="Borevitz J."/>
            <person name="Derieg N."/>
            <person name="Yan J."/>
            <person name="Mihaltcheva S."/>
            <person name="Hayes R.D."/>
            <person name="Rokhsar D."/>
        </authorList>
    </citation>
    <scope>NUCLEOTIDE SEQUENCE [LARGE SCALE GENOMIC DNA]</scope>
    <source>
        <strain evidence="3">cv. Goldsmith</strain>
    </source>
</reference>
<accession>A0A2G5CKV0</accession>
<dbReference type="PANTHER" id="PTHR35103:SF1">
    <property type="entry name" value="OS06G0115700 PROTEIN"/>
    <property type="match status" value="1"/>
</dbReference>
<dbReference type="PANTHER" id="PTHR35103">
    <property type="entry name" value="OS06G0115700 PROTEIN"/>
    <property type="match status" value="1"/>
</dbReference>
<dbReference type="OrthoDB" id="1723663at2759"/>
<feature type="region of interest" description="Disordered" evidence="1">
    <location>
        <begin position="135"/>
        <end position="212"/>
    </location>
</feature>
<dbReference type="EMBL" id="KZ305064">
    <property type="protein sequence ID" value="PIA31942.1"/>
    <property type="molecule type" value="Genomic_DNA"/>
</dbReference>
<sequence>MVISLRPARFYGSSLPRPQFYTDVKYSEHRVDPPESVLDPLLSWAKDAHWSMGGLNFKRIRHQGRIEGNIKKLRAEGEKKLKNGLIQVKIERARVEEEKRVRKNGGIAGRIEKLRREAEEEDEVEEEMMVKTKKVKRKGKEAESAPVVVTTVSASPAGSTRSKRRRLVLGNQDESVPDVSATTASGSPSGSTRSKRRKLVLRDEDEEEIELK</sequence>
<dbReference type="Proteomes" id="UP000230069">
    <property type="component" value="Unassembled WGS sequence"/>
</dbReference>
<name>A0A2G5CKV0_AQUCA</name>